<dbReference type="GO" id="GO:0016787">
    <property type="term" value="F:hydrolase activity"/>
    <property type="evidence" value="ECO:0007669"/>
    <property type="project" value="UniProtKB-KW"/>
</dbReference>
<dbReference type="KEGG" id="tum:CBW65_06035"/>
<dbReference type="InterPro" id="IPR011576">
    <property type="entry name" value="Pyridox_Oxase_N"/>
</dbReference>
<dbReference type="NCBIfam" id="TIGR04025">
    <property type="entry name" value="PPOX_FMN_DR2398"/>
    <property type="match status" value="1"/>
</dbReference>
<dbReference type="RefSeq" id="WP_087456083.1">
    <property type="nucleotide sequence ID" value="NZ_CP021434.1"/>
</dbReference>
<proteinExistence type="predicted"/>
<name>A0A1Y0IMV4_9BACL</name>
<accession>A0A1Y0IMV4</accession>
<gene>
    <name evidence="2" type="ORF">CBW65_06035</name>
</gene>
<dbReference type="Gene3D" id="2.30.110.10">
    <property type="entry name" value="Electron Transport, Fmn-binding Protein, Chain A"/>
    <property type="match status" value="1"/>
</dbReference>
<feature type="domain" description="Pyridoxamine 5'-phosphate oxidase N-terminal" evidence="1">
    <location>
        <begin position="33"/>
        <end position="153"/>
    </location>
</feature>
<dbReference type="PANTHER" id="PTHR42815:SF2">
    <property type="entry name" value="FAD-BINDING, PUTATIVE (AFU_ORTHOLOGUE AFUA_6G07600)-RELATED"/>
    <property type="match status" value="1"/>
</dbReference>
<dbReference type="OrthoDB" id="9796486at2"/>
<keyword evidence="2" id="KW-0378">Hydrolase</keyword>
<dbReference type="PANTHER" id="PTHR42815">
    <property type="entry name" value="FAD-BINDING, PUTATIVE (AFU_ORTHOLOGUE AFUA_6G07600)-RELATED"/>
    <property type="match status" value="1"/>
</dbReference>
<dbReference type="EMBL" id="CP021434">
    <property type="protein sequence ID" value="ARU60693.1"/>
    <property type="molecule type" value="Genomic_DNA"/>
</dbReference>
<sequence length="208" mass="23030">MNFPNILTREEELRELLGQPSALVQNKVVDHLDTHIRDFLAKSPFVLISTADAEGCCDVSPRGDQPGFVTVLNDNRLLIPERPGNKRADTLRNILATGQIGLLFLIPGLEETLRVNGRACIVQDEELLKGLEANGKAPLLAIGVEVEEAFVHCAKALKRSKLWQPDTWLPSEELPVPARILAAHVNLPDVNEQKITAALQDSYTNRLY</sequence>
<protein>
    <submittedName>
        <fullName evidence="2">Phosphohydrolase</fullName>
    </submittedName>
</protein>
<reference evidence="3" key="1">
    <citation type="submission" date="2017-05" db="EMBL/GenBank/DDBJ databases">
        <authorList>
            <person name="Sung H."/>
        </authorList>
    </citation>
    <scope>NUCLEOTIDE SEQUENCE [LARGE SCALE GENOMIC DNA]</scope>
    <source>
        <strain evidence="3">AR23208</strain>
    </source>
</reference>
<evidence type="ECO:0000313" key="2">
    <source>
        <dbReference type="EMBL" id="ARU60693.1"/>
    </source>
</evidence>
<evidence type="ECO:0000259" key="1">
    <source>
        <dbReference type="Pfam" id="PF01243"/>
    </source>
</evidence>
<dbReference type="AlphaFoldDB" id="A0A1Y0IMV4"/>
<evidence type="ECO:0000313" key="3">
    <source>
        <dbReference type="Proteomes" id="UP000195437"/>
    </source>
</evidence>
<keyword evidence="3" id="KW-1185">Reference proteome</keyword>
<dbReference type="Proteomes" id="UP000195437">
    <property type="component" value="Chromosome"/>
</dbReference>
<dbReference type="InterPro" id="IPR024029">
    <property type="entry name" value="Pyridox_Oxase_FMN-dep"/>
</dbReference>
<dbReference type="Pfam" id="PF01243">
    <property type="entry name" value="PNPOx_N"/>
    <property type="match status" value="1"/>
</dbReference>
<organism evidence="2 3">
    <name type="scientific">Tumebacillus avium</name>
    <dbReference type="NCBI Taxonomy" id="1903704"/>
    <lineage>
        <taxon>Bacteria</taxon>
        <taxon>Bacillati</taxon>
        <taxon>Bacillota</taxon>
        <taxon>Bacilli</taxon>
        <taxon>Bacillales</taxon>
        <taxon>Alicyclobacillaceae</taxon>
        <taxon>Tumebacillus</taxon>
    </lineage>
</organism>
<dbReference type="InterPro" id="IPR012349">
    <property type="entry name" value="Split_barrel_FMN-bd"/>
</dbReference>
<dbReference type="SUPFAM" id="SSF50475">
    <property type="entry name" value="FMN-binding split barrel"/>
    <property type="match status" value="1"/>
</dbReference>